<dbReference type="Proteomes" id="UP001049176">
    <property type="component" value="Chromosome 5"/>
</dbReference>
<comment type="subcellular location">
    <subcellularLocation>
        <location evidence="1">Membrane</location>
        <topology evidence="1">Multi-pass membrane protein</topology>
    </subcellularLocation>
</comment>
<dbReference type="Gene3D" id="1.20.1250.20">
    <property type="entry name" value="MFS general substrate transporter like domains"/>
    <property type="match status" value="2"/>
</dbReference>
<proteinExistence type="predicted"/>
<dbReference type="GO" id="GO:0022857">
    <property type="term" value="F:transmembrane transporter activity"/>
    <property type="evidence" value="ECO:0007669"/>
    <property type="project" value="InterPro"/>
</dbReference>
<dbReference type="PANTHER" id="PTHR23507">
    <property type="entry name" value="ZGC:174356"/>
    <property type="match status" value="1"/>
</dbReference>
<keyword evidence="2 6" id="KW-0812">Transmembrane</keyword>
<keyword evidence="3 6" id="KW-1133">Transmembrane helix</keyword>
<gene>
    <name evidence="7" type="ORF">E1B28_009046</name>
</gene>
<feature type="transmembrane region" description="Helical" evidence="6">
    <location>
        <begin position="262"/>
        <end position="285"/>
    </location>
</feature>
<feature type="transmembrane region" description="Helical" evidence="6">
    <location>
        <begin position="379"/>
        <end position="398"/>
    </location>
</feature>
<dbReference type="AlphaFoldDB" id="A0A9P7UTW8"/>
<comment type="caution">
    <text evidence="7">The sequence shown here is derived from an EMBL/GenBank/DDBJ whole genome shotgun (WGS) entry which is preliminary data.</text>
</comment>
<feature type="transmembrane region" description="Helical" evidence="6">
    <location>
        <begin position="555"/>
        <end position="578"/>
    </location>
</feature>
<feature type="transmembrane region" description="Helical" evidence="6">
    <location>
        <begin position="87"/>
        <end position="105"/>
    </location>
</feature>
<evidence type="ECO:0000256" key="5">
    <source>
        <dbReference type="SAM" id="MobiDB-lite"/>
    </source>
</evidence>
<evidence type="ECO:0000256" key="2">
    <source>
        <dbReference type="ARBA" id="ARBA00022692"/>
    </source>
</evidence>
<evidence type="ECO:0000256" key="1">
    <source>
        <dbReference type="ARBA" id="ARBA00004141"/>
    </source>
</evidence>
<dbReference type="OrthoDB" id="3026777at2759"/>
<evidence type="ECO:0000313" key="8">
    <source>
        <dbReference type="Proteomes" id="UP001049176"/>
    </source>
</evidence>
<dbReference type="Pfam" id="PF07690">
    <property type="entry name" value="MFS_1"/>
    <property type="match status" value="1"/>
</dbReference>
<evidence type="ECO:0008006" key="9">
    <source>
        <dbReference type="Google" id="ProtNLM"/>
    </source>
</evidence>
<protein>
    <recommendedName>
        <fullName evidence="9">MFS general substrate transporter</fullName>
    </recommendedName>
</protein>
<accession>A0A9P7UTW8</accession>
<feature type="transmembrane region" description="Helical" evidence="6">
    <location>
        <begin position="291"/>
        <end position="313"/>
    </location>
</feature>
<dbReference type="EMBL" id="CM032185">
    <property type="protein sequence ID" value="KAG7092716.1"/>
    <property type="molecule type" value="Genomic_DNA"/>
</dbReference>
<feature type="transmembrane region" description="Helical" evidence="6">
    <location>
        <begin position="163"/>
        <end position="183"/>
    </location>
</feature>
<feature type="compositionally biased region" description="Low complexity" evidence="5">
    <location>
        <begin position="465"/>
        <end position="481"/>
    </location>
</feature>
<dbReference type="GO" id="GO:0016020">
    <property type="term" value="C:membrane"/>
    <property type="evidence" value="ECO:0007669"/>
    <property type="project" value="UniProtKB-SubCell"/>
</dbReference>
<evidence type="ECO:0000256" key="3">
    <source>
        <dbReference type="ARBA" id="ARBA00022989"/>
    </source>
</evidence>
<feature type="region of interest" description="Disordered" evidence="5">
    <location>
        <begin position="1"/>
        <end position="20"/>
    </location>
</feature>
<feature type="transmembrane region" description="Helical" evidence="6">
    <location>
        <begin position="590"/>
        <end position="608"/>
    </location>
</feature>
<sequence length="646" mass="70793">MSPASGPKVPLSTRPNLSRSLTPTIMTGEDLVMADGPISADNVEYLHEFVHPHHHEAERTLADEQELVDEEEERRNFLPWWRRPSPWWLIALLPFTAMAMGATIAPRVEIYTMLACRVYRSDIFPEAGPNSFLSSFNFARLNLADDSRACFSDPVVSAAVAKLAAIMTTSTGVLSCLTTAWWGSFSDRHGRIRTMGISVLGSLVTDAIFILVYYYSEILPGGYWFLVIGPLCDGLLGGMTTGIATIHAYMADTSTAATRSRVFSRSTGLLFTGFALGPTLGGLIIRFSGEVISVFYAAAISHFFYASMIWFVVPESLTSKKMRHATEKYRQLQAIDLTTSRGLTSRLKKWFSFLSPLTIFAPSRNHVGSAPFKSSKRDWNLTFVAICYGLVMSINGSYSVKFLYASWTFAWTSENLSYWLSAVGAARALFLVIVLPLVIKFFKDKPKVQGSRPRMSEEEEPLMDSSASSPSPQRSSSHSPSRLTEPHSSGFDLGLAQVSLGLEIVTYTLMALATNSIPFTIFAMCGAFGSGFAPAIQSVALDLYGKRGEAETGRLFGALSVLQALSSQILGPAMYGVIYMKTVATFPRTIFVVSAAFAAFSFFTLAFVRLPGVEKSLRDPSEDDVEQQFAEGSSHGTDRTLVDVDG</sequence>
<dbReference type="PANTHER" id="PTHR23507:SF1">
    <property type="entry name" value="FI18259P1-RELATED"/>
    <property type="match status" value="1"/>
</dbReference>
<feature type="transmembrane region" description="Helical" evidence="6">
    <location>
        <begin position="418"/>
        <end position="442"/>
    </location>
</feature>
<dbReference type="InterPro" id="IPR036259">
    <property type="entry name" value="MFS_trans_sf"/>
</dbReference>
<evidence type="ECO:0000256" key="6">
    <source>
        <dbReference type="SAM" id="Phobius"/>
    </source>
</evidence>
<keyword evidence="8" id="KW-1185">Reference proteome</keyword>
<feature type="transmembrane region" description="Helical" evidence="6">
    <location>
        <begin position="195"/>
        <end position="216"/>
    </location>
</feature>
<feature type="transmembrane region" description="Helical" evidence="6">
    <location>
        <begin position="519"/>
        <end position="543"/>
    </location>
</feature>
<evidence type="ECO:0000256" key="4">
    <source>
        <dbReference type="ARBA" id="ARBA00023136"/>
    </source>
</evidence>
<dbReference type="SUPFAM" id="SSF103473">
    <property type="entry name" value="MFS general substrate transporter"/>
    <property type="match status" value="1"/>
</dbReference>
<dbReference type="RefSeq" id="XP_043009186.1">
    <property type="nucleotide sequence ID" value="XM_043153901.1"/>
</dbReference>
<organism evidence="7 8">
    <name type="scientific">Marasmius oreades</name>
    <name type="common">fairy-ring Marasmius</name>
    <dbReference type="NCBI Taxonomy" id="181124"/>
    <lineage>
        <taxon>Eukaryota</taxon>
        <taxon>Fungi</taxon>
        <taxon>Dikarya</taxon>
        <taxon>Basidiomycota</taxon>
        <taxon>Agaricomycotina</taxon>
        <taxon>Agaricomycetes</taxon>
        <taxon>Agaricomycetidae</taxon>
        <taxon>Agaricales</taxon>
        <taxon>Marasmiineae</taxon>
        <taxon>Marasmiaceae</taxon>
        <taxon>Marasmius</taxon>
    </lineage>
</organism>
<name>A0A9P7UTW8_9AGAR</name>
<reference evidence="7" key="1">
    <citation type="journal article" date="2021" name="Genome Biol. Evol.">
        <title>The assembled and annotated genome of the fairy-ring fungus Marasmius oreades.</title>
        <authorList>
            <person name="Hiltunen M."/>
            <person name="Ament-Velasquez S.L."/>
            <person name="Johannesson H."/>
        </authorList>
    </citation>
    <scope>NUCLEOTIDE SEQUENCE</scope>
    <source>
        <strain evidence="7">03SP1</strain>
    </source>
</reference>
<keyword evidence="4 6" id="KW-0472">Membrane</keyword>
<feature type="region of interest" description="Disordered" evidence="5">
    <location>
        <begin position="618"/>
        <end position="646"/>
    </location>
</feature>
<feature type="region of interest" description="Disordered" evidence="5">
    <location>
        <begin position="448"/>
        <end position="488"/>
    </location>
</feature>
<dbReference type="GeneID" id="66078122"/>
<dbReference type="KEGG" id="more:E1B28_009046"/>
<evidence type="ECO:0000313" key="7">
    <source>
        <dbReference type="EMBL" id="KAG7092716.1"/>
    </source>
</evidence>
<feature type="compositionally biased region" description="Basic and acidic residues" evidence="5">
    <location>
        <begin position="636"/>
        <end position="646"/>
    </location>
</feature>
<feature type="transmembrane region" description="Helical" evidence="6">
    <location>
        <begin position="222"/>
        <end position="250"/>
    </location>
</feature>
<dbReference type="InterPro" id="IPR011701">
    <property type="entry name" value="MFS"/>
</dbReference>